<dbReference type="KEGG" id="crq:GCK72_024257"/>
<feature type="transmembrane region" description="Helical" evidence="1">
    <location>
        <begin position="71"/>
        <end position="94"/>
    </location>
</feature>
<dbReference type="Proteomes" id="UP000483820">
    <property type="component" value="Chromosome X"/>
</dbReference>
<accession>A0A6A5FZ97</accession>
<feature type="transmembrane region" description="Helical" evidence="1">
    <location>
        <begin position="153"/>
        <end position="177"/>
    </location>
</feature>
<evidence type="ECO:0000256" key="1">
    <source>
        <dbReference type="SAM" id="Phobius"/>
    </source>
</evidence>
<dbReference type="PANTHER" id="PTHR46709">
    <property type="entry name" value="PROTEIN CBG23488-RELATED"/>
    <property type="match status" value="1"/>
</dbReference>
<sequence>MEMPSESYLEPDYFVGDVNATNFTLCDDTSELRIAFISIGSCLSVLGCMFNGILLYIFLGKTQRSYPFQTFLAFLDFMLCALYIHCFGLLALSVEYKNALLYNFVMDSNVISLVMSRIVQLAIPYTLIANSAEKLTMILGFDCESKYSLRLRIGVIILLSATVTLLRINGLYLFYIFEDDNCEYFHRKYLSSHQEEVQKWTTFENVLTFFHTFVSFVLLVAFNIVVVAKLRVQHRRTRRQSTSPAQLFSGNEARIEMQQEEVPQIEMSTTARVQAAQEIREQQHKIRCAVKTTVVIISAYLACNLCNFVLYSLETFRREWIMEGNGGFKPFYVIISDVGSNLFVFSSTIRIFIYYKYNAEIKKLIREMWLVNFIITHIRPLKTDALLKIDRADV</sequence>
<comment type="caution">
    <text evidence="3">The sequence shown here is derived from an EMBL/GenBank/DDBJ whole genome shotgun (WGS) entry which is preliminary data.</text>
</comment>
<feature type="transmembrane region" description="Helical" evidence="1">
    <location>
        <begin position="114"/>
        <end position="132"/>
    </location>
</feature>
<feature type="transmembrane region" description="Helical" evidence="1">
    <location>
        <begin position="34"/>
        <end position="59"/>
    </location>
</feature>
<feature type="transmembrane region" description="Helical" evidence="1">
    <location>
        <begin position="288"/>
        <end position="311"/>
    </location>
</feature>
<dbReference type="RefSeq" id="XP_053579363.1">
    <property type="nucleotide sequence ID" value="XM_053735797.1"/>
</dbReference>
<keyword evidence="1" id="KW-1133">Transmembrane helix</keyword>
<evidence type="ECO:0000259" key="2">
    <source>
        <dbReference type="Pfam" id="PF10328"/>
    </source>
</evidence>
<feature type="transmembrane region" description="Helical" evidence="1">
    <location>
        <begin position="209"/>
        <end position="230"/>
    </location>
</feature>
<dbReference type="EMBL" id="WUAV01000006">
    <property type="protein sequence ID" value="KAF1747791.1"/>
    <property type="molecule type" value="Genomic_DNA"/>
</dbReference>
<evidence type="ECO:0000313" key="4">
    <source>
        <dbReference type="Proteomes" id="UP000483820"/>
    </source>
</evidence>
<dbReference type="Gene3D" id="1.20.1070.10">
    <property type="entry name" value="Rhodopsin 7-helix transmembrane proteins"/>
    <property type="match status" value="1"/>
</dbReference>
<keyword evidence="1" id="KW-0472">Membrane</keyword>
<dbReference type="Pfam" id="PF10328">
    <property type="entry name" value="7TM_GPCR_Srx"/>
    <property type="match status" value="1"/>
</dbReference>
<dbReference type="SUPFAM" id="SSF81321">
    <property type="entry name" value="Family A G protein-coupled receptor-like"/>
    <property type="match status" value="1"/>
</dbReference>
<keyword evidence="1" id="KW-0812">Transmembrane</keyword>
<name>A0A6A5FZ97_CAERE</name>
<organism evidence="3 4">
    <name type="scientific">Caenorhabditis remanei</name>
    <name type="common">Caenorhabditis vulgaris</name>
    <dbReference type="NCBI Taxonomy" id="31234"/>
    <lineage>
        <taxon>Eukaryota</taxon>
        <taxon>Metazoa</taxon>
        <taxon>Ecdysozoa</taxon>
        <taxon>Nematoda</taxon>
        <taxon>Chromadorea</taxon>
        <taxon>Rhabditida</taxon>
        <taxon>Rhabditina</taxon>
        <taxon>Rhabditomorpha</taxon>
        <taxon>Rhabditoidea</taxon>
        <taxon>Rhabditidae</taxon>
        <taxon>Peloderinae</taxon>
        <taxon>Caenorhabditis</taxon>
    </lineage>
</organism>
<feature type="domain" description="7TM GPCR serpentine receptor class x (Srx)" evidence="2">
    <location>
        <begin position="43"/>
        <end position="243"/>
    </location>
</feature>
<proteinExistence type="predicted"/>
<dbReference type="AlphaFoldDB" id="A0A6A5FZ97"/>
<feature type="transmembrane region" description="Helical" evidence="1">
    <location>
        <begin position="331"/>
        <end position="353"/>
    </location>
</feature>
<gene>
    <name evidence="3" type="ORF">GCK72_024257</name>
</gene>
<reference evidence="3 4" key="1">
    <citation type="submission" date="2019-12" db="EMBL/GenBank/DDBJ databases">
        <title>Chromosome-level assembly of the Caenorhabditis remanei genome.</title>
        <authorList>
            <person name="Teterina A.A."/>
            <person name="Willis J.H."/>
            <person name="Phillips P.C."/>
        </authorList>
    </citation>
    <scope>NUCLEOTIDE SEQUENCE [LARGE SCALE GENOMIC DNA]</scope>
    <source>
        <strain evidence="3 4">PX506</strain>
        <tissue evidence="3">Whole organism</tissue>
    </source>
</reference>
<dbReference type="PANTHER" id="PTHR46709:SF15">
    <property type="entry name" value="G_PROTEIN_RECEP_F1_2 DOMAIN-CONTAINING PROTEIN"/>
    <property type="match status" value="1"/>
</dbReference>
<dbReference type="GeneID" id="9821849"/>
<evidence type="ECO:0000313" key="3">
    <source>
        <dbReference type="EMBL" id="KAF1747791.1"/>
    </source>
</evidence>
<dbReference type="CTD" id="9821849"/>
<protein>
    <recommendedName>
        <fullName evidence="2">7TM GPCR serpentine receptor class x (Srx) domain-containing protein</fullName>
    </recommendedName>
</protein>
<dbReference type="InterPro" id="IPR019430">
    <property type="entry name" value="7TM_GPCR_serpentine_rcpt_Srx"/>
</dbReference>